<sequence>MFIIQRIINKEFIFNKVKKDLIIQFIYYLKARDPYLVTKIDQTLVEHEKALAIDPQIKFCKEFSKLENASWEIVQKL</sequence>
<dbReference type="EMBL" id="CAJJDO010000158">
    <property type="protein sequence ID" value="CAD8210305.1"/>
    <property type="molecule type" value="Genomic_DNA"/>
</dbReference>
<reference evidence="1" key="1">
    <citation type="submission" date="2021-01" db="EMBL/GenBank/DDBJ databases">
        <authorList>
            <consortium name="Genoscope - CEA"/>
            <person name="William W."/>
        </authorList>
    </citation>
    <scope>NUCLEOTIDE SEQUENCE</scope>
</reference>
<name>A0A8S1Y8D7_9CILI</name>
<organism evidence="1 2">
    <name type="scientific">Paramecium pentaurelia</name>
    <dbReference type="NCBI Taxonomy" id="43138"/>
    <lineage>
        <taxon>Eukaryota</taxon>
        <taxon>Sar</taxon>
        <taxon>Alveolata</taxon>
        <taxon>Ciliophora</taxon>
        <taxon>Intramacronucleata</taxon>
        <taxon>Oligohymenophorea</taxon>
        <taxon>Peniculida</taxon>
        <taxon>Parameciidae</taxon>
        <taxon>Paramecium</taxon>
    </lineage>
</organism>
<keyword evidence="2" id="KW-1185">Reference proteome</keyword>
<protein>
    <submittedName>
        <fullName evidence="1">Uncharacterized protein</fullName>
    </submittedName>
</protein>
<dbReference type="Proteomes" id="UP000689195">
    <property type="component" value="Unassembled WGS sequence"/>
</dbReference>
<evidence type="ECO:0000313" key="2">
    <source>
        <dbReference type="Proteomes" id="UP000689195"/>
    </source>
</evidence>
<accession>A0A8S1Y8D7</accession>
<dbReference type="AlphaFoldDB" id="A0A8S1Y8D7"/>
<gene>
    <name evidence="1" type="ORF">PPENT_87.1.T1580109</name>
</gene>
<evidence type="ECO:0000313" key="1">
    <source>
        <dbReference type="EMBL" id="CAD8210305.1"/>
    </source>
</evidence>
<comment type="caution">
    <text evidence="1">The sequence shown here is derived from an EMBL/GenBank/DDBJ whole genome shotgun (WGS) entry which is preliminary data.</text>
</comment>
<proteinExistence type="predicted"/>